<dbReference type="EMBL" id="JPWH01000036">
    <property type="protein sequence ID" value="RCK41011.1"/>
    <property type="molecule type" value="Genomic_DNA"/>
</dbReference>
<dbReference type="AlphaFoldDB" id="A0A367WKC5"/>
<gene>
    <name evidence="1" type="ORF">TH25_24115</name>
</gene>
<proteinExistence type="predicted"/>
<protein>
    <submittedName>
        <fullName evidence="1">Uncharacterized protein</fullName>
    </submittedName>
</protein>
<comment type="caution">
    <text evidence="1">The sequence shown here is derived from an EMBL/GenBank/DDBJ whole genome shotgun (WGS) entry which is preliminary data.</text>
</comment>
<reference evidence="1 2" key="1">
    <citation type="submission" date="2014-07" db="EMBL/GenBank/DDBJ databases">
        <title>Draft genome sequence of Thalassospira profundimaris S25-3-2.</title>
        <authorList>
            <person name="Lai Q."/>
            <person name="Shao Z."/>
        </authorList>
    </citation>
    <scope>NUCLEOTIDE SEQUENCE [LARGE SCALE GENOMIC DNA]</scope>
    <source>
        <strain evidence="1 2">S25-3-2</strain>
    </source>
</reference>
<evidence type="ECO:0000313" key="2">
    <source>
        <dbReference type="Proteomes" id="UP000252517"/>
    </source>
</evidence>
<evidence type="ECO:0000313" key="1">
    <source>
        <dbReference type="EMBL" id="RCK41011.1"/>
    </source>
</evidence>
<sequence length="68" mass="7733">MCQEDKVISGCFGEKLDPYIDMNYLIPGFQQCLGKMMSASANMKDVGRNDREIIFASYKKAGRLCDMR</sequence>
<accession>A0A367WKC5</accession>
<dbReference type="Proteomes" id="UP000252517">
    <property type="component" value="Unassembled WGS sequence"/>
</dbReference>
<name>A0A367WKC5_9PROT</name>
<organism evidence="1 2">
    <name type="scientific">Thalassospira profundimaris</name>
    <dbReference type="NCBI Taxonomy" id="502049"/>
    <lineage>
        <taxon>Bacteria</taxon>
        <taxon>Pseudomonadati</taxon>
        <taxon>Pseudomonadota</taxon>
        <taxon>Alphaproteobacteria</taxon>
        <taxon>Rhodospirillales</taxon>
        <taxon>Thalassospiraceae</taxon>
        <taxon>Thalassospira</taxon>
    </lineage>
</organism>